<dbReference type="PANTHER" id="PTHR32432">
    <property type="entry name" value="CELL DIVISION PROTEIN FTSA-RELATED"/>
    <property type="match status" value="1"/>
</dbReference>
<dbReference type="SMART" id="SM00842">
    <property type="entry name" value="FtsA"/>
    <property type="match status" value="1"/>
</dbReference>
<evidence type="ECO:0000259" key="1">
    <source>
        <dbReference type="SMART" id="SM00842"/>
    </source>
</evidence>
<dbReference type="Gene3D" id="3.30.420.40">
    <property type="match status" value="2"/>
</dbReference>
<gene>
    <name evidence="2" type="primary">pilM</name>
    <name evidence="2" type="ORF">HLUCCA11_00750</name>
</gene>
<name>A0A0P7ZR28_9CYAN</name>
<dbReference type="PIRSF" id="PIRSF019169">
    <property type="entry name" value="PilM"/>
    <property type="match status" value="1"/>
</dbReference>
<dbReference type="GO" id="GO:0051301">
    <property type="term" value="P:cell division"/>
    <property type="evidence" value="ECO:0007669"/>
    <property type="project" value="InterPro"/>
</dbReference>
<comment type="caution">
    <text evidence="2">The sequence shown here is derived from an EMBL/GenBank/DDBJ whole genome shotgun (WGS) entry which is preliminary data.</text>
</comment>
<dbReference type="NCBIfam" id="TIGR01175">
    <property type="entry name" value="pilM"/>
    <property type="match status" value="1"/>
</dbReference>
<dbReference type="SUPFAM" id="SSF53067">
    <property type="entry name" value="Actin-like ATPase domain"/>
    <property type="match status" value="2"/>
</dbReference>
<sequence length="363" mass="39231">MNSLKSLFSKKSSGVGIELTPERINIARLKKQGQKLKLQTLVTAEIPEGVFEEGQIIDSPVMAEIIQSTLAENKIKVNQATTAVPGRAVTRVIPVPAELDDNELREMVLNQEASLYLPFPRDEADVDYQKLGFFVDDDGIEKVQVLLVAVKKDITDTYTETFAQAGLNLNVLETSSFALIRTVREQLRQFTSQEAAAIVDIQFESTEISIVVDGIPHFSRTVPLGTAQIQTALSRAMNLPPSRNADLLQGMSIPPGPMAGGPKGGMSPGTAAMLRVIGELSDELRRSIDFYLNQGEDMEVAQLLLAGAGSAIGNLDEFFSQRLGLPASVIDPISSLALETDEELSPAQRSGLATVLGLGLREI</sequence>
<dbReference type="Gene3D" id="3.30.1490.300">
    <property type="match status" value="1"/>
</dbReference>
<evidence type="ECO:0000313" key="2">
    <source>
        <dbReference type="EMBL" id="KPQ37609.1"/>
    </source>
</evidence>
<reference evidence="2 3" key="1">
    <citation type="submission" date="2015-09" db="EMBL/GenBank/DDBJ databases">
        <title>Identification and resolution of microdiversity through metagenomic sequencing of parallel consortia.</title>
        <authorList>
            <person name="Nelson W.C."/>
            <person name="Romine M.F."/>
            <person name="Lindemann S.R."/>
        </authorList>
    </citation>
    <scope>NUCLEOTIDE SEQUENCE [LARGE SCALE GENOMIC DNA]</scope>
    <source>
        <strain evidence="2">Ana</strain>
    </source>
</reference>
<dbReference type="InterPro" id="IPR003494">
    <property type="entry name" value="SHS2_FtsA"/>
</dbReference>
<protein>
    <submittedName>
        <fullName evidence="2">Type IV pilus assembly protein PilM</fullName>
    </submittedName>
</protein>
<dbReference type="InterPro" id="IPR050696">
    <property type="entry name" value="FtsA/MreB"/>
</dbReference>
<organism evidence="2 3">
    <name type="scientific">Phormidesmis priestleyi Ana</name>
    <dbReference type="NCBI Taxonomy" id="1666911"/>
    <lineage>
        <taxon>Bacteria</taxon>
        <taxon>Bacillati</taxon>
        <taxon>Cyanobacteriota</taxon>
        <taxon>Cyanophyceae</taxon>
        <taxon>Leptolyngbyales</taxon>
        <taxon>Leptolyngbyaceae</taxon>
        <taxon>Phormidesmis</taxon>
    </lineage>
</organism>
<accession>A0A0P7ZR28</accession>
<dbReference type="EMBL" id="LJZR01000001">
    <property type="protein sequence ID" value="KPQ37609.1"/>
    <property type="molecule type" value="Genomic_DNA"/>
</dbReference>
<proteinExistence type="predicted"/>
<feature type="domain" description="SHS2" evidence="1">
    <location>
        <begin position="26"/>
        <end position="183"/>
    </location>
</feature>
<dbReference type="Proteomes" id="UP000050465">
    <property type="component" value="Unassembled WGS sequence"/>
</dbReference>
<dbReference type="InterPro" id="IPR005883">
    <property type="entry name" value="PilM"/>
</dbReference>
<dbReference type="AlphaFoldDB" id="A0A0P7ZR28"/>
<dbReference type="CDD" id="cd24049">
    <property type="entry name" value="ASKHA_NBD_PilM"/>
    <property type="match status" value="1"/>
</dbReference>
<dbReference type="Pfam" id="PF11104">
    <property type="entry name" value="PilM_2"/>
    <property type="match status" value="2"/>
</dbReference>
<evidence type="ECO:0000313" key="3">
    <source>
        <dbReference type="Proteomes" id="UP000050465"/>
    </source>
</evidence>
<dbReference type="InterPro" id="IPR043129">
    <property type="entry name" value="ATPase_NBD"/>
</dbReference>
<dbReference type="STRING" id="1666911.HLUCCA11_00750"/>
<dbReference type="PATRIC" id="fig|1666911.3.peg.2533"/>
<dbReference type="PANTHER" id="PTHR32432:SF3">
    <property type="entry name" value="ETHANOLAMINE UTILIZATION PROTEIN EUTJ"/>
    <property type="match status" value="1"/>
</dbReference>